<comment type="subcellular location">
    <subcellularLocation>
        <location evidence="1">Cell membrane</location>
        <topology evidence="1">Multi-pass membrane protein</topology>
    </subcellularLocation>
</comment>
<evidence type="ECO:0000259" key="8">
    <source>
        <dbReference type="Pfam" id="PF04239"/>
    </source>
</evidence>
<comment type="similarity">
    <text evidence="2">Belongs to the UPF0702 family.</text>
</comment>
<name>A0A1M5VWD2_9CLOT</name>
<reference evidence="10 11" key="1">
    <citation type="submission" date="2016-11" db="EMBL/GenBank/DDBJ databases">
        <authorList>
            <person name="Jaros S."/>
            <person name="Januszkiewicz K."/>
            <person name="Wedrychowicz H."/>
        </authorList>
    </citation>
    <scope>NUCLEOTIDE SEQUENCE [LARGE SCALE GENOMIC DNA]</scope>
    <source>
        <strain evidence="10 11">DSM 6191</strain>
    </source>
</reference>
<keyword evidence="3" id="KW-1003">Cell membrane</keyword>
<dbReference type="InterPro" id="IPR023090">
    <property type="entry name" value="UPF0702_alpha/beta_dom_sf"/>
</dbReference>
<feature type="transmembrane region" description="Helical" evidence="7">
    <location>
        <begin position="38"/>
        <end position="56"/>
    </location>
</feature>
<evidence type="ECO:0000313" key="10">
    <source>
        <dbReference type="EMBL" id="SHH79490.1"/>
    </source>
</evidence>
<keyword evidence="5 7" id="KW-1133">Transmembrane helix</keyword>
<evidence type="ECO:0000256" key="1">
    <source>
        <dbReference type="ARBA" id="ARBA00004651"/>
    </source>
</evidence>
<dbReference type="InterPro" id="IPR048454">
    <property type="entry name" value="YetF_N"/>
</dbReference>
<dbReference type="Proteomes" id="UP000184241">
    <property type="component" value="Unassembled WGS sequence"/>
</dbReference>
<dbReference type="PANTHER" id="PTHR34582">
    <property type="entry name" value="UPF0702 TRANSMEMBRANE PROTEIN YCAP"/>
    <property type="match status" value="1"/>
</dbReference>
<evidence type="ECO:0000256" key="3">
    <source>
        <dbReference type="ARBA" id="ARBA00022475"/>
    </source>
</evidence>
<evidence type="ECO:0000256" key="7">
    <source>
        <dbReference type="SAM" id="Phobius"/>
    </source>
</evidence>
<gene>
    <name evidence="10" type="ORF">SAMN02745941_00819</name>
</gene>
<evidence type="ECO:0000259" key="9">
    <source>
        <dbReference type="Pfam" id="PF20730"/>
    </source>
</evidence>
<dbReference type="Gene3D" id="3.30.240.20">
    <property type="entry name" value="bsu07140 like domains"/>
    <property type="match status" value="2"/>
</dbReference>
<dbReference type="RefSeq" id="WP_073017005.1">
    <property type="nucleotide sequence ID" value="NZ_FQXU01000004.1"/>
</dbReference>
<dbReference type="AlphaFoldDB" id="A0A1M5VWD2"/>
<protein>
    <submittedName>
        <fullName evidence="10">Uncharacterized membrane protein YcaP, DUF421 family</fullName>
    </submittedName>
</protein>
<accession>A0A1M5VWD2</accession>
<dbReference type="Pfam" id="PF20730">
    <property type="entry name" value="YetF_N"/>
    <property type="match status" value="1"/>
</dbReference>
<feature type="transmembrane region" description="Helical" evidence="7">
    <location>
        <begin position="62"/>
        <end position="84"/>
    </location>
</feature>
<evidence type="ECO:0000256" key="5">
    <source>
        <dbReference type="ARBA" id="ARBA00022989"/>
    </source>
</evidence>
<dbReference type="Pfam" id="PF04239">
    <property type="entry name" value="DUF421"/>
    <property type="match status" value="1"/>
</dbReference>
<evidence type="ECO:0000256" key="4">
    <source>
        <dbReference type="ARBA" id="ARBA00022692"/>
    </source>
</evidence>
<feature type="transmembrane region" description="Helical" evidence="7">
    <location>
        <begin position="6"/>
        <end position="26"/>
    </location>
</feature>
<feature type="domain" description="YetF C-terminal" evidence="8">
    <location>
        <begin position="85"/>
        <end position="218"/>
    </location>
</feature>
<dbReference type="InterPro" id="IPR007353">
    <property type="entry name" value="DUF421"/>
</dbReference>
<dbReference type="PANTHER" id="PTHR34582:SF6">
    <property type="entry name" value="UPF0702 TRANSMEMBRANE PROTEIN YCAP"/>
    <property type="match status" value="1"/>
</dbReference>
<sequence length="240" mass="27147">MNLFKDFMIVFLRIFTILPFMLMVTLFMGRRTIGEMPIFDFLVVIVIGALVGSDISEPNIPHIHTVVALIFVGILQKIISTLMIKYRKIGKLITFEPVIVIQDGKFIAKSLKKIGYSIDNVLQMLREQEVFDVGEIHLGIIEASGKLSLLKKQNKATVTIEDMHLTKKSPSLSYVVIIRGAVIKDALDKLKLSTIWLEEELMKLNITAIDDVFFATVNDNKELSVSLKEYTGEETIPIYN</sequence>
<keyword evidence="6 7" id="KW-0472">Membrane</keyword>
<evidence type="ECO:0000256" key="6">
    <source>
        <dbReference type="ARBA" id="ARBA00023136"/>
    </source>
</evidence>
<keyword evidence="4 7" id="KW-0812">Transmembrane</keyword>
<dbReference type="EMBL" id="FQXU01000004">
    <property type="protein sequence ID" value="SHH79490.1"/>
    <property type="molecule type" value="Genomic_DNA"/>
</dbReference>
<feature type="domain" description="YetF-like N-terminal transmembrane" evidence="9">
    <location>
        <begin position="10"/>
        <end position="80"/>
    </location>
</feature>
<organism evidence="10 11">
    <name type="scientific">Clostridium intestinale DSM 6191</name>
    <dbReference type="NCBI Taxonomy" id="1121320"/>
    <lineage>
        <taxon>Bacteria</taxon>
        <taxon>Bacillati</taxon>
        <taxon>Bacillota</taxon>
        <taxon>Clostridia</taxon>
        <taxon>Eubacteriales</taxon>
        <taxon>Clostridiaceae</taxon>
        <taxon>Clostridium</taxon>
    </lineage>
</organism>
<evidence type="ECO:0000256" key="2">
    <source>
        <dbReference type="ARBA" id="ARBA00006448"/>
    </source>
</evidence>
<evidence type="ECO:0000313" key="11">
    <source>
        <dbReference type="Proteomes" id="UP000184241"/>
    </source>
</evidence>
<dbReference type="GO" id="GO:0005886">
    <property type="term" value="C:plasma membrane"/>
    <property type="evidence" value="ECO:0007669"/>
    <property type="project" value="UniProtKB-SubCell"/>
</dbReference>
<proteinExistence type="inferred from homology"/>